<organism evidence="1 2">
    <name type="scientific">Escherichia phage UAE_MI-01</name>
    <dbReference type="NCBI Taxonomy" id="2823683"/>
    <lineage>
        <taxon>Viruses</taxon>
        <taxon>Duplodnaviria</taxon>
        <taxon>Heunggongvirae</taxon>
        <taxon>Uroviricota</taxon>
        <taxon>Caudoviricetes</taxon>
        <taxon>Dhillonvirus</taxon>
        <taxon>Dhillonvirus UAEM101</taxon>
    </lineage>
</organism>
<evidence type="ECO:0000313" key="2">
    <source>
        <dbReference type="Proteomes" id="UP000681465"/>
    </source>
</evidence>
<keyword evidence="2" id="KW-1185">Reference proteome</keyword>
<dbReference type="EMBL" id="MW862804">
    <property type="protein sequence ID" value="QVD49041.1"/>
    <property type="molecule type" value="Genomic_DNA"/>
</dbReference>
<dbReference type="Proteomes" id="UP000681465">
    <property type="component" value="Segment"/>
</dbReference>
<accession>A0A8E5K6Q2</accession>
<gene>
    <name evidence="1" type="ORF">UAEMI01_0034</name>
</gene>
<protein>
    <submittedName>
        <fullName evidence="1">Uncharacterized protein</fullName>
    </submittedName>
</protein>
<proteinExistence type="predicted"/>
<reference evidence="1 2" key="1">
    <citation type="submission" date="2021-04" db="EMBL/GenBank/DDBJ databases">
        <title>Complete Genome Sequence of Escherichia coli O157:H7 Phage UAE_MI-01 Isolated from Bird Feces.</title>
        <authorList>
            <person name="Sultan-Alolama M.I."/>
            <person name="El Tarabily K.A."/>
            <person name="Vijayan R."/>
        </authorList>
    </citation>
    <scope>NUCLEOTIDE SEQUENCE [LARGE SCALE GENOMIC DNA]</scope>
</reference>
<evidence type="ECO:0000313" key="1">
    <source>
        <dbReference type="EMBL" id="QVD49041.1"/>
    </source>
</evidence>
<sequence length="99" mass="11703">MYSGPLICGPLLEDETMARFTLIEAVDSRDQRPYYWLFERIGSFQSRVAVIDKRRNTPAQIKRTTFTNPDFYIWADSNLEYVRFAVASEARTIDRWETK</sequence>
<name>A0A8E5K6Q2_9CAUD</name>